<sequence>MRKVIFILLLAFIACNKSNEQKEKKLVKQKKELTRIDTIIFNNSQIKEYHFWNKGKLDSIQKFIRGNYQGKGLVKDNFVTFYKKDGNKQYEGFLKEGKLNGLVYYYNNKGEISGTINYNNGVRSGIAMVFSKDTKIPNTIAAYKNDNLKDGLTLKFNNEGRLNYLSETFQNNSHTQNLSFYDNGVIKKISSRKYDSIKGYQLDGWSVFFDERGKIKTKVLYSDGKILEEQKVEK</sequence>
<dbReference type="SUPFAM" id="SSF82185">
    <property type="entry name" value="Histone H3 K4-specific methyltransferase SET7/9 N-terminal domain"/>
    <property type="match status" value="1"/>
</dbReference>
<name>A0ABW5LLZ7_9FLAO</name>
<dbReference type="PROSITE" id="PS51257">
    <property type="entry name" value="PROKAR_LIPOPROTEIN"/>
    <property type="match status" value="1"/>
</dbReference>
<accession>A0ABW5LLZ7</accession>
<evidence type="ECO:0000313" key="2">
    <source>
        <dbReference type="Proteomes" id="UP001597508"/>
    </source>
</evidence>
<organism evidence="1 2">
    <name type="scientific">Pseudotenacibaculum haliotis</name>
    <dbReference type="NCBI Taxonomy" id="1862138"/>
    <lineage>
        <taxon>Bacteria</taxon>
        <taxon>Pseudomonadati</taxon>
        <taxon>Bacteroidota</taxon>
        <taxon>Flavobacteriia</taxon>
        <taxon>Flavobacteriales</taxon>
        <taxon>Flavobacteriaceae</taxon>
        <taxon>Pseudotenacibaculum</taxon>
    </lineage>
</organism>
<evidence type="ECO:0000313" key="1">
    <source>
        <dbReference type="EMBL" id="MFD2565878.1"/>
    </source>
</evidence>
<dbReference type="Proteomes" id="UP001597508">
    <property type="component" value="Unassembled WGS sequence"/>
</dbReference>
<dbReference type="EMBL" id="JBHULH010000001">
    <property type="protein sequence ID" value="MFD2565878.1"/>
    <property type="molecule type" value="Genomic_DNA"/>
</dbReference>
<gene>
    <name evidence="1" type="ORF">ACFSRZ_00765</name>
</gene>
<protein>
    <recommendedName>
        <fullName evidence="3">Toxin-antitoxin system YwqK family antitoxin</fullName>
    </recommendedName>
</protein>
<evidence type="ECO:0008006" key="3">
    <source>
        <dbReference type="Google" id="ProtNLM"/>
    </source>
</evidence>
<reference evidence="2" key="1">
    <citation type="journal article" date="2019" name="Int. J. Syst. Evol. Microbiol.">
        <title>The Global Catalogue of Microorganisms (GCM) 10K type strain sequencing project: providing services to taxonomists for standard genome sequencing and annotation.</title>
        <authorList>
            <consortium name="The Broad Institute Genomics Platform"/>
            <consortium name="The Broad Institute Genome Sequencing Center for Infectious Disease"/>
            <person name="Wu L."/>
            <person name="Ma J."/>
        </authorList>
    </citation>
    <scope>NUCLEOTIDE SEQUENCE [LARGE SCALE GENOMIC DNA]</scope>
    <source>
        <strain evidence="2">KCTC 52127</strain>
    </source>
</reference>
<dbReference type="RefSeq" id="WP_379664603.1">
    <property type="nucleotide sequence ID" value="NZ_JBHULH010000001.1"/>
</dbReference>
<comment type="caution">
    <text evidence="1">The sequence shown here is derived from an EMBL/GenBank/DDBJ whole genome shotgun (WGS) entry which is preliminary data.</text>
</comment>
<proteinExistence type="predicted"/>
<keyword evidence="2" id="KW-1185">Reference proteome</keyword>
<dbReference type="Gene3D" id="2.20.110.10">
    <property type="entry name" value="Histone H3 K4-specific methyltransferase SET7/9 N-terminal domain"/>
    <property type="match status" value="1"/>
</dbReference>